<accession>R7WSA3</accession>
<organism evidence="3 4">
    <name type="scientific">Rhodococcus rhodnii LMG 5362</name>
    <dbReference type="NCBI Taxonomy" id="1273125"/>
    <lineage>
        <taxon>Bacteria</taxon>
        <taxon>Bacillati</taxon>
        <taxon>Actinomycetota</taxon>
        <taxon>Actinomycetes</taxon>
        <taxon>Mycobacteriales</taxon>
        <taxon>Nocardiaceae</taxon>
        <taxon>Rhodococcus</taxon>
    </lineage>
</organism>
<keyword evidence="4" id="KW-1185">Reference proteome</keyword>
<keyword evidence="2" id="KW-0472">Membrane</keyword>
<dbReference type="AlphaFoldDB" id="R7WSA3"/>
<sequence>MSWVWWVLGACCVVSVVAAVVLGRAISLADRRERSDRRITPRRSVPDDSGDEP</sequence>
<dbReference type="EMBL" id="APMY01000060">
    <property type="protein sequence ID" value="EOM76804.1"/>
    <property type="molecule type" value="Genomic_DNA"/>
</dbReference>
<reference evidence="3 4" key="1">
    <citation type="journal article" date="2013" name="Genome Announc.">
        <title>Draft Genome Sequence of Rhodococcus rhodnii Strain LMG5362, a Symbiont of Rhodnius prolixus (Hemiptera, Reduviidae, Triatominae), the Principle Vector of Trypanosoma cruzi.</title>
        <authorList>
            <person name="Pachebat J.A."/>
            <person name="van Keulen G."/>
            <person name="Whitten M.M."/>
            <person name="Girdwood S."/>
            <person name="Del Sol R."/>
            <person name="Dyson P.J."/>
            <person name="Facey P.D."/>
        </authorList>
    </citation>
    <scope>NUCLEOTIDE SEQUENCE [LARGE SCALE GENOMIC DNA]</scope>
    <source>
        <strain evidence="3 4">LMG 5362</strain>
    </source>
</reference>
<dbReference type="RefSeq" id="WP_010837985.1">
    <property type="nucleotide sequence ID" value="NZ_APMY01000060.1"/>
</dbReference>
<dbReference type="Proteomes" id="UP000013525">
    <property type="component" value="Unassembled WGS sequence"/>
</dbReference>
<keyword evidence="2" id="KW-0812">Transmembrane</keyword>
<keyword evidence="2" id="KW-1133">Transmembrane helix</keyword>
<proteinExistence type="predicted"/>
<dbReference type="PATRIC" id="fig|1273125.3.peg.1855"/>
<evidence type="ECO:0000256" key="1">
    <source>
        <dbReference type="SAM" id="MobiDB-lite"/>
    </source>
</evidence>
<evidence type="ECO:0000313" key="3">
    <source>
        <dbReference type="EMBL" id="EOM76804.1"/>
    </source>
</evidence>
<protein>
    <submittedName>
        <fullName evidence="3">Uncharacterized protein</fullName>
    </submittedName>
</protein>
<feature type="region of interest" description="Disordered" evidence="1">
    <location>
        <begin position="31"/>
        <end position="53"/>
    </location>
</feature>
<evidence type="ECO:0000313" key="4">
    <source>
        <dbReference type="Proteomes" id="UP000013525"/>
    </source>
</evidence>
<evidence type="ECO:0000256" key="2">
    <source>
        <dbReference type="SAM" id="Phobius"/>
    </source>
</evidence>
<gene>
    <name evidence="3" type="ORF">Rrhod_1924</name>
</gene>
<feature type="transmembrane region" description="Helical" evidence="2">
    <location>
        <begin position="6"/>
        <end position="29"/>
    </location>
</feature>
<comment type="caution">
    <text evidence="3">The sequence shown here is derived from an EMBL/GenBank/DDBJ whole genome shotgun (WGS) entry which is preliminary data.</text>
</comment>
<name>R7WSA3_9NOCA</name>